<keyword evidence="4" id="KW-1185">Reference proteome</keyword>
<comment type="caution">
    <text evidence="3">The sequence shown here is derived from an EMBL/GenBank/DDBJ whole genome shotgun (WGS) entry which is preliminary data.</text>
</comment>
<feature type="domain" description="DUF5111" evidence="2">
    <location>
        <begin position="160"/>
        <end position="254"/>
    </location>
</feature>
<feature type="domain" description="DUF5111" evidence="2">
    <location>
        <begin position="357"/>
        <end position="446"/>
    </location>
</feature>
<proteinExistence type="predicted"/>
<dbReference type="Pfam" id="PF17138">
    <property type="entry name" value="DUF5111"/>
    <property type="match status" value="2"/>
</dbReference>
<dbReference type="RefSeq" id="WP_154533383.1">
    <property type="nucleotide sequence ID" value="NZ_VUNG01000005.1"/>
</dbReference>
<name>A0A7K0KD37_9BACT</name>
<dbReference type="EMBL" id="VUNG01000005">
    <property type="protein sequence ID" value="MST83804.1"/>
    <property type="molecule type" value="Genomic_DNA"/>
</dbReference>
<evidence type="ECO:0000313" key="4">
    <source>
        <dbReference type="Proteomes" id="UP000438914"/>
    </source>
</evidence>
<dbReference type="AlphaFoldDB" id="A0A7K0KD37"/>
<evidence type="ECO:0000313" key="3">
    <source>
        <dbReference type="EMBL" id="MST83804.1"/>
    </source>
</evidence>
<dbReference type="Proteomes" id="UP000438914">
    <property type="component" value="Unassembled WGS sequence"/>
</dbReference>
<evidence type="ECO:0000259" key="1">
    <source>
        <dbReference type="Pfam" id="PF14292"/>
    </source>
</evidence>
<gene>
    <name evidence="3" type="ORF">FYJ73_03790</name>
</gene>
<dbReference type="PROSITE" id="PS51257">
    <property type="entry name" value="PROKAR_LIPOPROTEIN"/>
    <property type="match status" value="1"/>
</dbReference>
<evidence type="ECO:0000259" key="2">
    <source>
        <dbReference type="Pfam" id="PF17138"/>
    </source>
</evidence>
<dbReference type="InterPro" id="IPR033404">
    <property type="entry name" value="DUF5111"/>
</dbReference>
<dbReference type="Pfam" id="PF14292">
    <property type="entry name" value="SusE"/>
    <property type="match status" value="1"/>
</dbReference>
<dbReference type="InterPro" id="IPR025970">
    <property type="entry name" value="SusE"/>
</dbReference>
<organism evidence="3 4">
    <name type="scientific">Hallella mizrahii</name>
    <dbReference type="NCBI Taxonomy" id="2606637"/>
    <lineage>
        <taxon>Bacteria</taxon>
        <taxon>Pseudomonadati</taxon>
        <taxon>Bacteroidota</taxon>
        <taxon>Bacteroidia</taxon>
        <taxon>Bacteroidales</taxon>
        <taxon>Prevotellaceae</taxon>
        <taxon>Hallella</taxon>
    </lineage>
</organism>
<feature type="domain" description="SusE outer membrane protein" evidence="1">
    <location>
        <begin position="24"/>
        <end position="133"/>
    </location>
</feature>
<accession>A0A7K0KD37</accession>
<reference evidence="3 4" key="1">
    <citation type="submission" date="2019-08" db="EMBL/GenBank/DDBJ databases">
        <title>In-depth cultivation of the pig gut microbiome towards novel bacterial diversity and tailored functional studies.</title>
        <authorList>
            <person name="Wylensek D."/>
            <person name="Hitch T.C.A."/>
            <person name="Clavel T."/>
        </authorList>
    </citation>
    <scope>NUCLEOTIDE SEQUENCE [LARGE SCALE GENOMIC DNA]</scope>
    <source>
        <strain evidence="3 4">LKV-178-WT-2A</strain>
    </source>
</reference>
<protein>
    <submittedName>
        <fullName evidence="3">DUF5111 domain-containing protein</fullName>
    </submittedName>
</protein>
<sequence length="449" mass="49263">MNKLLYRFIIVAAVIASLCSCNKDGDLIFLNGFGASSLVASTDEVALSTANKAKIVLSLAWKNPDLLTSDSTKTAADGLLKTYLQVSANENFENCAQTTVTNLSKAYTGDDLNSLAKGLGLTPDAQSPLYFRVMSKEGDNMSPAYSNVCKVMVTPFTIHMNSVDVLNKDKTDVIAQLFSPSENGIYTGYMKATAWLNCWFQEKDGTLWGNYGADGHEFELSDASDAWNCWFADGKGDWYVTVDTKSKTWSAANIMTVKVNGMDLTYDSSTDSWSAVMKVDDNTRLTAQADAKEYNTTTRTSSSKDISLALADTTLAKGGTYTVTLAIQPADAQFHFSVVEGEKKPNEKPQTPLPATLSMYSKDGSTLLATLNQTETKGVYTGTYKASQWENFKFVDTENNIWYGSDPSDLFTLSSAEDAWNIWFKDDFESGTMLTVTADLNTLKWSYSK</sequence>